<organism evidence="2 3">
    <name type="scientific">Microthyrium microscopicum</name>
    <dbReference type="NCBI Taxonomy" id="703497"/>
    <lineage>
        <taxon>Eukaryota</taxon>
        <taxon>Fungi</taxon>
        <taxon>Dikarya</taxon>
        <taxon>Ascomycota</taxon>
        <taxon>Pezizomycotina</taxon>
        <taxon>Dothideomycetes</taxon>
        <taxon>Dothideomycetes incertae sedis</taxon>
        <taxon>Microthyriales</taxon>
        <taxon>Microthyriaceae</taxon>
        <taxon>Microthyrium</taxon>
    </lineage>
</organism>
<dbReference type="Proteomes" id="UP000799302">
    <property type="component" value="Unassembled WGS sequence"/>
</dbReference>
<keyword evidence="3" id="KW-1185">Reference proteome</keyword>
<evidence type="ECO:0000313" key="3">
    <source>
        <dbReference type="Proteomes" id="UP000799302"/>
    </source>
</evidence>
<sequence>MNMDMDMDMDDDKVDIRGSLSPTSPFQLPNRPPKIIAPPRLQEGSHFSYGRLPTPISSHSQTASPQNMFASGRIPTPIHPHFPHSDSYNHPHGLMSPSQPSTSALFSGHSPIRLLPGHSPNRPMPSPIREDSMDDATTDFAGSQLSRLSVNESMMDMDEGSLIEPGPYSPTDTPRKGRARSGAMLSPNKRLFIGYMSDCEKCRMNVPGHSVHILS</sequence>
<evidence type="ECO:0000256" key="1">
    <source>
        <dbReference type="SAM" id="MobiDB-lite"/>
    </source>
</evidence>
<name>A0A6A6TW36_9PEZI</name>
<feature type="region of interest" description="Disordered" evidence="1">
    <location>
        <begin position="160"/>
        <end position="182"/>
    </location>
</feature>
<accession>A0A6A6TW36</accession>
<dbReference type="OrthoDB" id="2446291at2759"/>
<feature type="compositionally biased region" description="Acidic residues" evidence="1">
    <location>
        <begin position="1"/>
        <end position="13"/>
    </location>
</feature>
<dbReference type="EMBL" id="MU004247">
    <property type="protein sequence ID" value="KAF2663183.1"/>
    <property type="molecule type" value="Genomic_DNA"/>
</dbReference>
<feature type="region of interest" description="Disordered" evidence="1">
    <location>
        <begin position="1"/>
        <end position="41"/>
    </location>
</feature>
<reference evidence="2" key="1">
    <citation type="journal article" date="2020" name="Stud. Mycol.">
        <title>101 Dothideomycetes genomes: a test case for predicting lifestyles and emergence of pathogens.</title>
        <authorList>
            <person name="Haridas S."/>
            <person name="Albert R."/>
            <person name="Binder M."/>
            <person name="Bloem J."/>
            <person name="Labutti K."/>
            <person name="Salamov A."/>
            <person name="Andreopoulos B."/>
            <person name="Baker S."/>
            <person name="Barry K."/>
            <person name="Bills G."/>
            <person name="Bluhm B."/>
            <person name="Cannon C."/>
            <person name="Castanera R."/>
            <person name="Culley D."/>
            <person name="Daum C."/>
            <person name="Ezra D."/>
            <person name="Gonzalez J."/>
            <person name="Henrissat B."/>
            <person name="Kuo A."/>
            <person name="Liang C."/>
            <person name="Lipzen A."/>
            <person name="Lutzoni F."/>
            <person name="Magnuson J."/>
            <person name="Mondo S."/>
            <person name="Nolan M."/>
            <person name="Ohm R."/>
            <person name="Pangilinan J."/>
            <person name="Park H.-J."/>
            <person name="Ramirez L."/>
            <person name="Alfaro M."/>
            <person name="Sun H."/>
            <person name="Tritt A."/>
            <person name="Yoshinaga Y."/>
            <person name="Zwiers L.-H."/>
            <person name="Turgeon B."/>
            <person name="Goodwin S."/>
            <person name="Spatafora J."/>
            <person name="Crous P."/>
            <person name="Grigoriev I."/>
        </authorList>
    </citation>
    <scope>NUCLEOTIDE SEQUENCE</scope>
    <source>
        <strain evidence="2">CBS 115976</strain>
    </source>
</reference>
<evidence type="ECO:0000313" key="2">
    <source>
        <dbReference type="EMBL" id="KAF2663183.1"/>
    </source>
</evidence>
<protein>
    <submittedName>
        <fullName evidence="2">Uncharacterized protein</fullName>
    </submittedName>
</protein>
<proteinExistence type="predicted"/>
<dbReference type="AlphaFoldDB" id="A0A6A6TW36"/>
<gene>
    <name evidence="2" type="ORF">BT63DRAFT_128675</name>
</gene>